<dbReference type="PANTHER" id="PTHR42643">
    <property type="entry name" value="IONOTROPIC RECEPTOR 20A-RELATED"/>
    <property type="match status" value="1"/>
</dbReference>
<keyword evidence="8 13" id="KW-0472">Membrane</keyword>
<evidence type="ECO:0000259" key="15">
    <source>
        <dbReference type="SMART" id="SM00918"/>
    </source>
</evidence>
<reference evidence="17" key="2">
    <citation type="submission" date="2015-08" db="UniProtKB">
        <authorList>
            <consortium name="WormBaseParasite"/>
        </authorList>
    </citation>
    <scope>IDENTIFICATION</scope>
</reference>
<keyword evidence="10" id="KW-0325">Glycoprotein</keyword>
<protein>
    <submittedName>
        <fullName evidence="17">Ionotropic glutamate receptor GLR-8 (projected from Caenorhabditis elegans ortholog glr-8)</fullName>
    </submittedName>
</protein>
<feature type="transmembrane region" description="Helical" evidence="13">
    <location>
        <begin position="452"/>
        <end position="479"/>
    </location>
</feature>
<keyword evidence="12" id="KW-0407">Ion channel</keyword>
<dbReference type="Gene3D" id="1.10.287.70">
    <property type="match status" value="1"/>
</dbReference>
<accession>A0A0K0FJK0</accession>
<dbReference type="GO" id="GO:0015276">
    <property type="term" value="F:ligand-gated monoatomic ion channel activity"/>
    <property type="evidence" value="ECO:0007669"/>
    <property type="project" value="InterPro"/>
</dbReference>
<dbReference type="InterPro" id="IPR019594">
    <property type="entry name" value="Glu/Gly-bd"/>
</dbReference>
<evidence type="ECO:0000256" key="2">
    <source>
        <dbReference type="ARBA" id="ARBA00008685"/>
    </source>
</evidence>
<keyword evidence="7" id="KW-0406">Ion transport</keyword>
<sequence>MSQNHNDATLVSYDIVLKKLNDVYTAIGNGDFFDQSYHSKVYSGNDKSYRLSELIGGHLKVVIPKIEPPYVNYVPLDINHINVIDDPPGVVIMILKTAAEKLNLTYEFILSDEEEWGTLVNGTWNGSFGKLIYEDVDVLGGGAILRYDRSLYTDMTFPFHYQSYGMMINSPKQYLNNIWLIVTNPFSWHVWLAITSSIITSSVIFKIMTRLLKNICNEEQYSILESFWIFFSIYLQQGLTRQPKSSSCRALISFWWLSSMTLLATFTGSLTALFAVDTVIYPFKDFDGMVQNIKIGKYTLLMDINYPSKIDMIAKSSLSSYKQLWNDMYVNHKVDFVDGFQSGVEFLKSNPNYVFVGPLEMLDIYNGLECNMIILNSEILSSYLSIPFKKGSKYSEFFSDQIREYMEHGFIDKWIADYKTQIYSENTKRCNETTKQTSSDVSLDFDKAKGAIYLYLCGIGLSIVAIFFELLIHLSLLLIKKFK</sequence>
<feature type="transmembrane region" description="Helical" evidence="13">
    <location>
        <begin position="254"/>
        <end position="276"/>
    </location>
</feature>
<evidence type="ECO:0000256" key="1">
    <source>
        <dbReference type="ARBA" id="ARBA00004651"/>
    </source>
</evidence>
<keyword evidence="16" id="KW-1185">Reference proteome</keyword>
<keyword evidence="9" id="KW-0675">Receptor</keyword>
<evidence type="ECO:0000256" key="8">
    <source>
        <dbReference type="ARBA" id="ARBA00023136"/>
    </source>
</evidence>
<evidence type="ECO:0000313" key="16">
    <source>
        <dbReference type="Proteomes" id="UP000035680"/>
    </source>
</evidence>
<dbReference type="WBParaSite" id="SVE_0907500.1">
    <property type="protein sequence ID" value="SVE_0907500.1"/>
    <property type="gene ID" value="SVE_0907500"/>
</dbReference>
<proteinExistence type="inferred from homology"/>
<comment type="subcellular location">
    <subcellularLocation>
        <location evidence="1">Cell membrane</location>
        <topology evidence="1">Multi-pass membrane protein</topology>
    </subcellularLocation>
</comment>
<dbReference type="SMART" id="SM00079">
    <property type="entry name" value="PBPe"/>
    <property type="match status" value="1"/>
</dbReference>
<keyword evidence="11" id="KW-1071">Ligand-gated ion channel</keyword>
<evidence type="ECO:0000256" key="3">
    <source>
        <dbReference type="ARBA" id="ARBA00022448"/>
    </source>
</evidence>
<evidence type="ECO:0000256" key="12">
    <source>
        <dbReference type="ARBA" id="ARBA00023303"/>
    </source>
</evidence>
<evidence type="ECO:0000256" key="7">
    <source>
        <dbReference type="ARBA" id="ARBA00023065"/>
    </source>
</evidence>
<dbReference type="Proteomes" id="UP000035680">
    <property type="component" value="Unassembled WGS sequence"/>
</dbReference>
<feature type="domain" description="Ionotropic glutamate receptor C-terminal" evidence="14">
    <location>
        <begin position="58"/>
        <end position="417"/>
    </location>
</feature>
<dbReference type="InterPro" id="IPR001320">
    <property type="entry name" value="Iontro_rcpt_C"/>
</dbReference>
<evidence type="ECO:0000256" key="10">
    <source>
        <dbReference type="ARBA" id="ARBA00023180"/>
    </source>
</evidence>
<evidence type="ECO:0000256" key="9">
    <source>
        <dbReference type="ARBA" id="ARBA00023170"/>
    </source>
</evidence>
<evidence type="ECO:0000256" key="4">
    <source>
        <dbReference type="ARBA" id="ARBA00022475"/>
    </source>
</evidence>
<dbReference type="Pfam" id="PF00060">
    <property type="entry name" value="Lig_chan"/>
    <property type="match status" value="1"/>
</dbReference>
<dbReference type="Gene3D" id="3.40.190.10">
    <property type="entry name" value="Periplasmic binding protein-like II"/>
    <property type="match status" value="1"/>
</dbReference>
<keyword evidence="3" id="KW-0813">Transport</keyword>
<evidence type="ECO:0000256" key="11">
    <source>
        <dbReference type="ARBA" id="ARBA00023286"/>
    </source>
</evidence>
<name>A0A0K0FJK0_STRVS</name>
<organism evidence="16 17">
    <name type="scientific">Strongyloides venezuelensis</name>
    <name type="common">Threadworm</name>
    <dbReference type="NCBI Taxonomy" id="75913"/>
    <lineage>
        <taxon>Eukaryota</taxon>
        <taxon>Metazoa</taxon>
        <taxon>Ecdysozoa</taxon>
        <taxon>Nematoda</taxon>
        <taxon>Chromadorea</taxon>
        <taxon>Rhabditida</taxon>
        <taxon>Tylenchina</taxon>
        <taxon>Panagrolaimomorpha</taxon>
        <taxon>Strongyloidoidea</taxon>
        <taxon>Strongyloididae</taxon>
        <taxon>Strongyloides</taxon>
    </lineage>
</organism>
<dbReference type="AlphaFoldDB" id="A0A0K0FJK0"/>
<dbReference type="SUPFAM" id="SSF53850">
    <property type="entry name" value="Periplasmic binding protein-like II"/>
    <property type="match status" value="1"/>
</dbReference>
<keyword evidence="5 13" id="KW-0812">Transmembrane</keyword>
<dbReference type="Pfam" id="PF10613">
    <property type="entry name" value="Lig_chan-Glu_bd"/>
    <property type="match status" value="1"/>
</dbReference>
<dbReference type="SMART" id="SM00918">
    <property type="entry name" value="Lig_chan-Glu_bd"/>
    <property type="match status" value="1"/>
</dbReference>
<feature type="domain" description="Ionotropic glutamate receptor L-glutamate and glycine-binding" evidence="15">
    <location>
        <begin position="72"/>
        <end position="133"/>
    </location>
</feature>
<evidence type="ECO:0000256" key="6">
    <source>
        <dbReference type="ARBA" id="ARBA00022989"/>
    </source>
</evidence>
<feature type="transmembrane region" description="Helical" evidence="13">
    <location>
        <begin position="186"/>
        <end position="205"/>
    </location>
</feature>
<evidence type="ECO:0000256" key="13">
    <source>
        <dbReference type="SAM" id="Phobius"/>
    </source>
</evidence>
<dbReference type="STRING" id="75913.A0A0K0FJK0"/>
<dbReference type="GO" id="GO:0005886">
    <property type="term" value="C:plasma membrane"/>
    <property type="evidence" value="ECO:0007669"/>
    <property type="project" value="UniProtKB-SubCell"/>
</dbReference>
<dbReference type="GO" id="GO:0050906">
    <property type="term" value="P:detection of stimulus involved in sensory perception"/>
    <property type="evidence" value="ECO:0007669"/>
    <property type="project" value="UniProtKB-ARBA"/>
</dbReference>
<evidence type="ECO:0000259" key="14">
    <source>
        <dbReference type="SMART" id="SM00079"/>
    </source>
</evidence>
<keyword evidence="6 13" id="KW-1133">Transmembrane helix</keyword>
<dbReference type="PANTHER" id="PTHR42643:SF24">
    <property type="entry name" value="IONOTROPIC RECEPTOR 60A"/>
    <property type="match status" value="1"/>
</dbReference>
<dbReference type="InterPro" id="IPR052192">
    <property type="entry name" value="Insect_Ionotropic_Sensory_Rcpt"/>
</dbReference>
<evidence type="ECO:0000256" key="5">
    <source>
        <dbReference type="ARBA" id="ARBA00022692"/>
    </source>
</evidence>
<evidence type="ECO:0000313" key="17">
    <source>
        <dbReference type="WBParaSite" id="SVE_0907500.1"/>
    </source>
</evidence>
<keyword evidence="4" id="KW-1003">Cell membrane</keyword>
<comment type="similarity">
    <text evidence="2">Belongs to the glutamate-gated ion channel (TC 1.A.10.1) family.</text>
</comment>
<reference evidence="16" key="1">
    <citation type="submission" date="2014-07" db="EMBL/GenBank/DDBJ databases">
        <authorList>
            <person name="Martin A.A"/>
            <person name="De Silva N."/>
        </authorList>
    </citation>
    <scope>NUCLEOTIDE SEQUENCE</scope>
</reference>